<dbReference type="PANTHER" id="PTHR31460">
    <property type="match status" value="1"/>
</dbReference>
<dbReference type="Proteomes" id="UP000887574">
    <property type="component" value="Unplaced"/>
</dbReference>
<dbReference type="PROSITE" id="PS50835">
    <property type="entry name" value="IG_LIKE"/>
    <property type="match status" value="1"/>
</dbReference>
<keyword evidence="2" id="KW-1185">Reference proteome</keyword>
<evidence type="ECO:0000313" key="3">
    <source>
        <dbReference type="WBParaSite" id="jg9031"/>
    </source>
</evidence>
<protein>
    <submittedName>
        <fullName evidence="3">Ig-like domain-containing protein</fullName>
    </submittedName>
</protein>
<dbReference type="Gene3D" id="2.60.40.10">
    <property type="entry name" value="Immunoglobulins"/>
    <property type="match status" value="1"/>
</dbReference>
<accession>A0A915ET64</accession>
<dbReference type="InterPro" id="IPR007110">
    <property type="entry name" value="Ig-like_dom"/>
</dbReference>
<reference evidence="3" key="1">
    <citation type="submission" date="2022-11" db="UniProtKB">
        <authorList>
            <consortium name="WormBaseParasite"/>
        </authorList>
    </citation>
    <scope>IDENTIFICATION</scope>
</reference>
<feature type="domain" description="Ig-like" evidence="1">
    <location>
        <begin position="14"/>
        <end position="110"/>
    </location>
</feature>
<evidence type="ECO:0000259" key="1">
    <source>
        <dbReference type="PROSITE" id="PS50835"/>
    </source>
</evidence>
<dbReference type="WBParaSite" id="jg9031">
    <property type="protein sequence ID" value="jg9031"/>
    <property type="gene ID" value="jg9031"/>
</dbReference>
<dbReference type="InterPro" id="IPR036179">
    <property type="entry name" value="Ig-like_dom_sf"/>
</dbReference>
<name>A0A915ET64_9BILA</name>
<dbReference type="Pfam" id="PF13927">
    <property type="entry name" value="Ig_3"/>
    <property type="match status" value="1"/>
</dbReference>
<dbReference type="PANTHER" id="PTHR31460:SF3">
    <property type="entry name" value="MESOCENTIN"/>
    <property type="match status" value="1"/>
</dbReference>
<organism evidence="2 3">
    <name type="scientific">Ditylenchus dipsaci</name>
    <dbReference type="NCBI Taxonomy" id="166011"/>
    <lineage>
        <taxon>Eukaryota</taxon>
        <taxon>Metazoa</taxon>
        <taxon>Ecdysozoa</taxon>
        <taxon>Nematoda</taxon>
        <taxon>Chromadorea</taxon>
        <taxon>Rhabditida</taxon>
        <taxon>Tylenchina</taxon>
        <taxon>Tylenchomorpha</taxon>
        <taxon>Sphaerularioidea</taxon>
        <taxon>Anguinidae</taxon>
        <taxon>Anguininae</taxon>
        <taxon>Ditylenchus</taxon>
    </lineage>
</organism>
<dbReference type="InterPro" id="IPR013783">
    <property type="entry name" value="Ig-like_fold"/>
</dbReference>
<evidence type="ECO:0000313" key="2">
    <source>
        <dbReference type="Proteomes" id="UP000887574"/>
    </source>
</evidence>
<dbReference type="InterPro" id="IPR053224">
    <property type="entry name" value="Sensory_adhesion_molecule"/>
</dbReference>
<proteinExistence type="predicted"/>
<sequence>MIIHELEQADARKPVVTLSPSEPIQEAPSTSEQTIQCEATGVPKPKIIWFWNNFPVEDGKDGFRVYDISPIDAQDKTQSKLIAQSTTRTGLAKCQAVNDQGVDEGTVPVKVLGPGSAPENIQTKTVQNGFNVDWKPPTIPNGDITNTLKLSPKILWISRKRRINDKENT</sequence>
<dbReference type="SUPFAM" id="SSF48726">
    <property type="entry name" value="Immunoglobulin"/>
    <property type="match status" value="1"/>
</dbReference>
<dbReference type="AlphaFoldDB" id="A0A915ET64"/>